<protein>
    <submittedName>
        <fullName evidence="1">Uncharacterized protein</fullName>
    </submittedName>
</protein>
<proteinExistence type="predicted"/>
<accession>A0AAV4VFK8</accession>
<dbReference type="AlphaFoldDB" id="A0AAV4VFK8"/>
<dbReference type="Proteomes" id="UP001054837">
    <property type="component" value="Unassembled WGS sequence"/>
</dbReference>
<comment type="caution">
    <text evidence="1">The sequence shown here is derived from an EMBL/GenBank/DDBJ whole genome shotgun (WGS) entry which is preliminary data.</text>
</comment>
<gene>
    <name evidence="1" type="ORF">CDAR_17461</name>
</gene>
<name>A0AAV4VFK8_9ARAC</name>
<evidence type="ECO:0000313" key="1">
    <source>
        <dbReference type="EMBL" id="GIY68343.1"/>
    </source>
</evidence>
<dbReference type="EMBL" id="BPLQ01012857">
    <property type="protein sequence ID" value="GIY68343.1"/>
    <property type="molecule type" value="Genomic_DNA"/>
</dbReference>
<evidence type="ECO:0000313" key="2">
    <source>
        <dbReference type="Proteomes" id="UP001054837"/>
    </source>
</evidence>
<keyword evidence="2" id="KW-1185">Reference proteome</keyword>
<organism evidence="1 2">
    <name type="scientific">Caerostris darwini</name>
    <dbReference type="NCBI Taxonomy" id="1538125"/>
    <lineage>
        <taxon>Eukaryota</taxon>
        <taxon>Metazoa</taxon>
        <taxon>Ecdysozoa</taxon>
        <taxon>Arthropoda</taxon>
        <taxon>Chelicerata</taxon>
        <taxon>Arachnida</taxon>
        <taxon>Araneae</taxon>
        <taxon>Araneomorphae</taxon>
        <taxon>Entelegynae</taxon>
        <taxon>Araneoidea</taxon>
        <taxon>Araneidae</taxon>
        <taxon>Caerostris</taxon>
    </lineage>
</organism>
<sequence length="113" mass="12779">MRPQQRARTQSANNGARQYATWLAHLSCRGTTHNNGWEAPGKVFDTVVVPKVITPDSWLPNGMDRTQLWKHYKQSLSSTQNDPNKLIFRIASASSSNKHLPIAKLIRESPITR</sequence>
<reference evidence="1 2" key="1">
    <citation type="submission" date="2021-06" db="EMBL/GenBank/DDBJ databases">
        <title>Caerostris darwini draft genome.</title>
        <authorList>
            <person name="Kono N."/>
            <person name="Arakawa K."/>
        </authorList>
    </citation>
    <scope>NUCLEOTIDE SEQUENCE [LARGE SCALE GENOMIC DNA]</scope>
</reference>